<dbReference type="EMBL" id="CP001349">
    <property type="protein sequence ID" value="ACL58477.1"/>
    <property type="molecule type" value="Genomic_DNA"/>
</dbReference>
<dbReference type="Proteomes" id="UP000008207">
    <property type="component" value="Chromosome"/>
</dbReference>
<evidence type="ECO:0000313" key="2">
    <source>
        <dbReference type="EMBL" id="ACL58477.1"/>
    </source>
</evidence>
<gene>
    <name evidence="2" type="ordered locus">Mnod_3568</name>
</gene>
<keyword evidence="2" id="KW-0255">Endonuclease</keyword>
<dbReference type="STRING" id="460265.Mnod_3568"/>
<dbReference type="InterPro" id="IPR044925">
    <property type="entry name" value="His-Me_finger_sf"/>
</dbReference>
<accession>B8INW1</accession>
<dbReference type="Gene3D" id="3.90.75.20">
    <property type="match status" value="1"/>
</dbReference>
<keyword evidence="3" id="KW-1185">Reference proteome</keyword>
<dbReference type="Pfam" id="PF13392">
    <property type="entry name" value="HNH_3"/>
    <property type="match status" value="1"/>
</dbReference>
<dbReference type="SUPFAM" id="SSF54060">
    <property type="entry name" value="His-Me finger endonucleases"/>
    <property type="match status" value="1"/>
</dbReference>
<proteinExistence type="predicted"/>
<dbReference type="RefSeq" id="WP_015930134.1">
    <property type="nucleotide sequence ID" value="NC_011894.1"/>
</dbReference>
<dbReference type="eggNOG" id="ENOG50340MS">
    <property type="taxonomic scope" value="Bacteria"/>
</dbReference>
<evidence type="ECO:0000313" key="3">
    <source>
        <dbReference type="Proteomes" id="UP000008207"/>
    </source>
</evidence>
<dbReference type="KEGG" id="mno:Mnod_3568"/>
<dbReference type="AlphaFoldDB" id="B8INW1"/>
<organism evidence="2 3">
    <name type="scientific">Methylobacterium nodulans (strain LMG 21967 / CNCM I-2342 / ORS 2060)</name>
    <dbReference type="NCBI Taxonomy" id="460265"/>
    <lineage>
        <taxon>Bacteria</taxon>
        <taxon>Pseudomonadati</taxon>
        <taxon>Pseudomonadota</taxon>
        <taxon>Alphaproteobacteria</taxon>
        <taxon>Hyphomicrobiales</taxon>
        <taxon>Methylobacteriaceae</taxon>
        <taxon>Methylobacterium</taxon>
    </lineage>
</organism>
<dbReference type="GO" id="GO:0004519">
    <property type="term" value="F:endonuclease activity"/>
    <property type="evidence" value="ECO:0007669"/>
    <property type="project" value="UniProtKB-KW"/>
</dbReference>
<feature type="domain" description="HNH nuclease" evidence="1">
    <location>
        <begin position="64"/>
        <end position="108"/>
    </location>
</feature>
<name>B8INW1_METNO</name>
<protein>
    <submittedName>
        <fullName evidence="2">HNH endonuclease</fullName>
    </submittedName>
</protein>
<dbReference type="InterPro" id="IPR003615">
    <property type="entry name" value="HNH_nuc"/>
</dbReference>
<keyword evidence="2" id="KW-0378">Hydrolase</keyword>
<evidence type="ECO:0000259" key="1">
    <source>
        <dbReference type="Pfam" id="PF13392"/>
    </source>
</evidence>
<dbReference type="HOGENOM" id="CLU_099810_3_2_5"/>
<reference evidence="2 3" key="1">
    <citation type="submission" date="2009-01" db="EMBL/GenBank/DDBJ databases">
        <title>Complete sequence of chromosome of Methylobacterium nodulans ORS 2060.</title>
        <authorList>
            <consortium name="US DOE Joint Genome Institute"/>
            <person name="Lucas S."/>
            <person name="Copeland A."/>
            <person name="Lapidus A."/>
            <person name="Glavina del Rio T."/>
            <person name="Dalin E."/>
            <person name="Tice H."/>
            <person name="Bruce D."/>
            <person name="Goodwin L."/>
            <person name="Pitluck S."/>
            <person name="Sims D."/>
            <person name="Brettin T."/>
            <person name="Detter J.C."/>
            <person name="Han C."/>
            <person name="Larimer F."/>
            <person name="Land M."/>
            <person name="Hauser L."/>
            <person name="Kyrpides N."/>
            <person name="Ivanova N."/>
            <person name="Marx C.J."/>
            <person name="Richardson P."/>
        </authorList>
    </citation>
    <scope>NUCLEOTIDE SEQUENCE [LARGE SCALE GENOMIC DNA]</scope>
    <source>
        <strain evidence="3">LMG 21967 / CNCM I-2342 / ORS 2060</strain>
    </source>
</reference>
<sequence>MKEEWRLVPSLPIYEASSLGNLRRVSSACADGKPLQIKGTVFSNGYRYLQTTFGQPKGKRLAVGFHRLICEAFHGPSPFVGAIPRHLNGDPLNNVPENLAWGTAKENAADRRLHGRDLLGEKHRSARLVDEHEVIAIFVLRRRGLTGEEIADLFGMNRNSVNKVLARTAWAHVDVPESLLLGAAEAQQAYCGRAPRHAGRFLAGPLGARPLRAA</sequence>
<keyword evidence="2" id="KW-0540">Nuclease</keyword>
<dbReference type="OrthoDB" id="6631788at2"/>